<gene>
    <name evidence="2" type="ORF">QR685DRAFT_538597</name>
</gene>
<evidence type="ECO:0000313" key="2">
    <source>
        <dbReference type="EMBL" id="KAL0465386.1"/>
    </source>
</evidence>
<dbReference type="Proteomes" id="UP001451303">
    <property type="component" value="Unassembled WGS sequence"/>
</dbReference>
<evidence type="ECO:0000313" key="3">
    <source>
        <dbReference type="Proteomes" id="UP001451303"/>
    </source>
</evidence>
<keyword evidence="3" id="KW-1185">Reference proteome</keyword>
<keyword evidence="1" id="KW-1133">Transmembrane helix</keyword>
<name>A0ABR3CY73_NEUIN</name>
<protein>
    <submittedName>
        <fullName evidence="2">Uncharacterized protein</fullName>
    </submittedName>
</protein>
<proteinExistence type="predicted"/>
<dbReference type="EMBL" id="JAVLET010000017">
    <property type="protein sequence ID" value="KAL0465386.1"/>
    <property type="molecule type" value="Genomic_DNA"/>
</dbReference>
<keyword evidence="1" id="KW-0472">Membrane</keyword>
<accession>A0ABR3CY73</accession>
<sequence length="109" mass="11912">MRTTPSSSNGDWEDGCRYTFALLYTRMVLQSGPGMPFLFLGKLVVAGLVMFDDSRSNDSRSVLPRGSCYSGHSCTAPIANAERKYGISVMFPAMMTCSWGLIATLTFCC</sequence>
<reference evidence="2 3" key="1">
    <citation type="submission" date="2023-09" db="EMBL/GenBank/DDBJ databases">
        <title>Multi-omics analysis of a traditional fermented food reveals byproduct-associated fungal strains for waste-to-food upcycling.</title>
        <authorList>
            <consortium name="Lawrence Berkeley National Laboratory"/>
            <person name="Rekdal V.M."/>
            <person name="Villalobos-Escobedo J.M."/>
            <person name="Rodriguez-Valeron N."/>
            <person name="Garcia M.O."/>
            <person name="Vasquez D.P."/>
            <person name="Damayanti I."/>
            <person name="Sorensen P.M."/>
            <person name="Baidoo E.E."/>
            <person name="De Carvalho A.C."/>
            <person name="Riley R."/>
            <person name="Lipzen A."/>
            <person name="He G."/>
            <person name="Yan M."/>
            <person name="Haridas S."/>
            <person name="Daum C."/>
            <person name="Yoshinaga Y."/>
            <person name="Ng V."/>
            <person name="Grigoriev I.V."/>
            <person name="Munk R."/>
            <person name="Nuraida L."/>
            <person name="Wijaya C.H."/>
            <person name="Morales P.-C."/>
            <person name="Keasling J.D."/>
        </authorList>
    </citation>
    <scope>NUCLEOTIDE SEQUENCE [LARGE SCALE GENOMIC DNA]</scope>
    <source>
        <strain evidence="2 3">FGSC 2613</strain>
    </source>
</reference>
<comment type="caution">
    <text evidence="2">The sequence shown here is derived from an EMBL/GenBank/DDBJ whole genome shotgun (WGS) entry which is preliminary data.</text>
</comment>
<keyword evidence="1" id="KW-0812">Transmembrane</keyword>
<evidence type="ECO:0000256" key="1">
    <source>
        <dbReference type="SAM" id="Phobius"/>
    </source>
</evidence>
<feature type="transmembrane region" description="Helical" evidence="1">
    <location>
        <begin position="34"/>
        <end position="51"/>
    </location>
</feature>
<organism evidence="2 3">
    <name type="scientific">Neurospora intermedia</name>
    <dbReference type="NCBI Taxonomy" id="5142"/>
    <lineage>
        <taxon>Eukaryota</taxon>
        <taxon>Fungi</taxon>
        <taxon>Dikarya</taxon>
        <taxon>Ascomycota</taxon>
        <taxon>Pezizomycotina</taxon>
        <taxon>Sordariomycetes</taxon>
        <taxon>Sordariomycetidae</taxon>
        <taxon>Sordariales</taxon>
        <taxon>Sordariaceae</taxon>
        <taxon>Neurospora</taxon>
    </lineage>
</organism>